<dbReference type="InterPro" id="IPR007492">
    <property type="entry name" value="LytTR_DNA-bd_dom"/>
</dbReference>
<dbReference type="InterPro" id="IPR011006">
    <property type="entry name" value="CheY-like_superfamily"/>
</dbReference>
<evidence type="ECO:0000256" key="1">
    <source>
        <dbReference type="PROSITE-ProRule" id="PRU00169"/>
    </source>
</evidence>
<protein>
    <submittedName>
        <fullName evidence="4">Transcriptional regulator</fullName>
    </submittedName>
</protein>
<name>W7KZK4_CYTFI</name>
<sequence>MEPIRIVLVDDNEDAIEIIQFFIRNKEGFEIAGICRNGEELIDEIIVKKPDLILADINMPKKNGLEAVKECLSFYPNLKFIFITGYDEFAISAFRMAAVDYIVKPVEKERLYKALEKAVNIIQYEQGGREADVIRKPIKNLVLRDQQCIRYIPLEEIYFIEKSGKKCFVFTAEEVYETAENISKIYEKLDDSFYSAHRSYIINLKKVSHIIPHHETYIAYFHHFDKHASISKLKINEVRDKIASL</sequence>
<dbReference type="GO" id="GO:0000156">
    <property type="term" value="F:phosphorelay response regulator activity"/>
    <property type="evidence" value="ECO:0007669"/>
    <property type="project" value="InterPro"/>
</dbReference>
<dbReference type="RefSeq" id="WP_035329230.1">
    <property type="nucleotide sequence ID" value="NZ_APVL01000005.1"/>
</dbReference>
<dbReference type="InterPro" id="IPR046947">
    <property type="entry name" value="LytR-like"/>
</dbReference>
<dbReference type="SUPFAM" id="SSF52172">
    <property type="entry name" value="CheY-like"/>
    <property type="match status" value="1"/>
</dbReference>
<evidence type="ECO:0000313" key="5">
    <source>
        <dbReference type="Proteomes" id="UP000019270"/>
    </source>
</evidence>
<dbReference type="EMBL" id="APVL01000005">
    <property type="protein sequence ID" value="EWG11543.1"/>
    <property type="molecule type" value="Genomic_DNA"/>
</dbReference>
<evidence type="ECO:0000313" key="4">
    <source>
        <dbReference type="EMBL" id="EWG11543.1"/>
    </source>
</evidence>
<dbReference type="PANTHER" id="PTHR37299:SF1">
    <property type="entry name" value="STAGE 0 SPORULATION PROTEIN A HOMOLOG"/>
    <property type="match status" value="1"/>
</dbReference>
<dbReference type="Gene3D" id="3.40.50.2300">
    <property type="match status" value="1"/>
</dbReference>
<dbReference type="PATRIC" id="fig|1307436.3.peg.1769"/>
<gene>
    <name evidence="4" type="ORF">PBF_08323</name>
</gene>
<dbReference type="OrthoDB" id="3190595at2"/>
<dbReference type="InterPro" id="IPR001789">
    <property type="entry name" value="Sig_transdc_resp-reg_receiver"/>
</dbReference>
<organism evidence="4 5">
    <name type="scientific">Cytobacillus firmus DS1</name>
    <dbReference type="NCBI Taxonomy" id="1307436"/>
    <lineage>
        <taxon>Bacteria</taxon>
        <taxon>Bacillati</taxon>
        <taxon>Bacillota</taxon>
        <taxon>Bacilli</taxon>
        <taxon>Bacillales</taxon>
        <taxon>Bacillaceae</taxon>
        <taxon>Cytobacillus</taxon>
    </lineage>
</organism>
<evidence type="ECO:0000259" key="2">
    <source>
        <dbReference type="PROSITE" id="PS50110"/>
    </source>
</evidence>
<evidence type="ECO:0000259" key="3">
    <source>
        <dbReference type="PROSITE" id="PS50930"/>
    </source>
</evidence>
<proteinExistence type="predicted"/>
<accession>W7KZK4</accession>
<dbReference type="CDD" id="cd17536">
    <property type="entry name" value="REC_YesN-like"/>
    <property type="match status" value="1"/>
</dbReference>
<feature type="domain" description="Response regulatory" evidence="2">
    <location>
        <begin position="5"/>
        <end position="119"/>
    </location>
</feature>
<dbReference type="eggNOG" id="COG3279">
    <property type="taxonomic scope" value="Bacteria"/>
</dbReference>
<dbReference type="Gene3D" id="2.40.50.1020">
    <property type="entry name" value="LytTr DNA-binding domain"/>
    <property type="match status" value="1"/>
</dbReference>
<dbReference type="GO" id="GO:0003677">
    <property type="term" value="F:DNA binding"/>
    <property type="evidence" value="ECO:0007669"/>
    <property type="project" value="InterPro"/>
</dbReference>
<dbReference type="Pfam" id="PF00072">
    <property type="entry name" value="Response_reg"/>
    <property type="match status" value="1"/>
</dbReference>
<feature type="modified residue" description="4-aspartylphosphate" evidence="1">
    <location>
        <position position="56"/>
    </location>
</feature>
<dbReference type="PROSITE" id="PS50110">
    <property type="entry name" value="RESPONSE_REGULATORY"/>
    <property type="match status" value="1"/>
</dbReference>
<dbReference type="AlphaFoldDB" id="W7KZK4"/>
<dbReference type="Proteomes" id="UP000019270">
    <property type="component" value="Unassembled WGS sequence"/>
</dbReference>
<dbReference type="SMART" id="SM00850">
    <property type="entry name" value="LytTR"/>
    <property type="match status" value="1"/>
</dbReference>
<dbReference type="PANTHER" id="PTHR37299">
    <property type="entry name" value="TRANSCRIPTIONAL REGULATOR-RELATED"/>
    <property type="match status" value="1"/>
</dbReference>
<keyword evidence="1" id="KW-0597">Phosphoprotein</keyword>
<reference evidence="4 5" key="2">
    <citation type="journal article" date="2016" name="Sci. Rep.">
        <title>A novel serine protease, Sep1, from Bacillus firmus DS-1 has nematicidal activity and degrades multiple intestinal-associated nematode proteins.</title>
        <authorList>
            <person name="Geng C."/>
            <person name="Nie X."/>
            <person name="Tang Z."/>
            <person name="Zhang Y."/>
            <person name="Lin J."/>
            <person name="Sun M."/>
            <person name="Peng D."/>
        </authorList>
    </citation>
    <scope>NUCLEOTIDE SEQUENCE [LARGE SCALE GENOMIC DNA]</scope>
    <source>
        <strain evidence="4 5">DS1</strain>
    </source>
</reference>
<dbReference type="SMART" id="SM00448">
    <property type="entry name" value="REC"/>
    <property type="match status" value="1"/>
</dbReference>
<reference evidence="5" key="1">
    <citation type="submission" date="2013-03" db="EMBL/GenBank/DDBJ databases">
        <title>Draft genome sequence of Bacillus firmus DS1.</title>
        <authorList>
            <person name="Peng D."/>
            <person name="Zhu L."/>
            <person name="Sun M."/>
        </authorList>
    </citation>
    <scope>NUCLEOTIDE SEQUENCE [LARGE SCALE GENOMIC DNA]</scope>
    <source>
        <strain evidence="5">DS1</strain>
    </source>
</reference>
<feature type="domain" description="HTH LytTR-type" evidence="3">
    <location>
        <begin position="141"/>
        <end position="244"/>
    </location>
</feature>
<dbReference type="Pfam" id="PF04397">
    <property type="entry name" value="LytTR"/>
    <property type="match status" value="1"/>
</dbReference>
<comment type="caution">
    <text evidence="4">The sequence shown here is derived from an EMBL/GenBank/DDBJ whole genome shotgun (WGS) entry which is preliminary data.</text>
</comment>
<dbReference type="PROSITE" id="PS50930">
    <property type="entry name" value="HTH_LYTTR"/>
    <property type="match status" value="1"/>
</dbReference>